<sequence>MLMLNNIYIVTIIQLLGNKRGLKIWIVLIRVLREIDFQNHSDAGPKLDDEPDSEETIEQLPNLIIFFESVTIVDVILNIIPIILVREILQFSFLFPNMDIETTAYTNDYGARSKLISIVTQTLTWPAVLYHNLTSCPDFSLEVF</sequence>
<dbReference type="EMBL" id="JAIXMP010000065">
    <property type="protein sequence ID" value="KAI9243924.1"/>
    <property type="molecule type" value="Genomic_DNA"/>
</dbReference>
<protein>
    <submittedName>
        <fullName evidence="2">Uncharacterized protein</fullName>
    </submittedName>
</protein>
<feature type="transmembrane region" description="Helical" evidence="1">
    <location>
        <begin position="63"/>
        <end position="85"/>
    </location>
</feature>
<keyword evidence="1" id="KW-0812">Transmembrane</keyword>
<comment type="caution">
    <text evidence="2">The sequence shown here is derived from an EMBL/GenBank/DDBJ whole genome shotgun (WGS) entry which is preliminary data.</text>
</comment>
<proteinExistence type="predicted"/>
<reference evidence="2" key="2">
    <citation type="submission" date="2023-02" db="EMBL/GenBank/DDBJ databases">
        <authorList>
            <consortium name="DOE Joint Genome Institute"/>
            <person name="Mondo S.J."/>
            <person name="Chang Y."/>
            <person name="Wang Y."/>
            <person name="Ahrendt S."/>
            <person name="Andreopoulos W."/>
            <person name="Barry K."/>
            <person name="Beard J."/>
            <person name="Benny G.L."/>
            <person name="Blankenship S."/>
            <person name="Bonito G."/>
            <person name="Cuomo C."/>
            <person name="Desiro A."/>
            <person name="Gervers K.A."/>
            <person name="Hundley H."/>
            <person name="Kuo A."/>
            <person name="LaButti K."/>
            <person name="Lang B.F."/>
            <person name="Lipzen A."/>
            <person name="O'Donnell K."/>
            <person name="Pangilinan J."/>
            <person name="Reynolds N."/>
            <person name="Sandor L."/>
            <person name="Smith M.W."/>
            <person name="Tsang A."/>
            <person name="Grigoriev I.V."/>
            <person name="Stajich J.E."/>
            <person name="Spatafora J.W."/>
        </authorList>
    </citation>
    <scope>NUCLEOTIDE SEQUENCE</scope>
    <source>
        <strain evidence="2">RSA 2281</strain>
    </source>
</reference>
<keyword evidence="3" id="KW-1185">Reference proteome</keyword>
<accession>A0AAD5JVK4</accession>
<reference evidence="2" key="1">
    <citation type="journal article" date="2022" name="IScience">
        <title>Evolution of zygomycete secretomes and the origins of terrestrial fungal ecologies.</title>
        <authorList>
            <person name="Chang Y."/>
            <person name="Wang Y."/>
            <person name="Mondo S."/>
            <person name="Ahrendt S."/>
            <person name="Andreopoulos W."/>
            <person name="Barry K."/>
            <person name="Beard J."/>
            <person name="Benny G.L."/>
            <person name="Blankenship S."/>
            <person name="Bonito G."/>
            <person name="Cuomo C."/>
            <person name="Desiro A."/>
            <person name="Gervers K.A."/>
            <person name="Hundley H."/>
            <person name="Kuo A."/>
            <person name="LaButti K."/>
            <person name="Lang B.F."/>
            <person name="Lipzen A."/>
            <person name="O'Donnell K."/>
            <person name="Pangilinan J."/>
            <person name="Reynolds N."/>
            <person name="Sandor L."/>
            <person name="Smith M.E."/>
            <person name="Tsang A."/>
            <person name="Grigoriev I.V."/>
            <person name="Stajich J.E."/>
            <person name="Spatafora J.W."/>
        </authorList>
    </citation>
    <scope>NUCLEOTIDE SEQUENCE</scope>
    <source>
        <strain evidence="2">RSA 2281</strain>
    </source>
</reference>
<dbReference type="AlphaFoldDB" id="A0AAD5JVK4"/>
<keyword evidence="1" id="KW-1133">Transmembrane helix</keyword>
<organism evidence="2 3">
    <name type="scientific">Phascolomyces articulosus</name>
    <dbReference type="NCBI Taxonomy" id="60185"/>
    <lineage>
        <taxon>Eukaryota</taxon>
        <taxon>Fungi</taxon>
        <taxon>Fungi incertae sedis</taxon>
        <taxon>Mucoromycota</taxon>
        <taxon>Mucoromycotina</taxon>
        <taxon>Mucoromycetes</taxon>
        <taxon>Mucorales</taxon>
        <taxon>Lichtheimiaceae</taxon>
        <taxon>Phascolomyces</taxon>
    </lineage>
</organism>
<dbReference type="Proteomes" id="UP001209540">
    <property type="component" value="Unassembled WGS sequence"/>
</dbReference>
<evidence type="ECO:0000313" key="3">
    <source>
        <dbReference type="Proteomes" id="UP001209540"/>
    </source>
</evidence>
<name>A0AAD5JVK4_9FUNG</name>
<gene>
    <name evidence="2" type="ORF">BDA99DRAFT_544243</name>
</gene>
<evidence type="ECO:0000256" key="1">
    <source>
        <dbReference type="SAM" id="Phobius"/>
    </source>
</evidence>
<evidence type="ECO:0000313" key="2">
    <source>
        <dbReference type="EMBL" id="KAI9243924.1"/>
    </source>
</evidence>
<keyword evidence="1" id="KW-0472">Membrane</keyword>